<evidence type="ECO:0000256" key="6">
    <source>
        <dbReference type="SAM" id="Phobius"/>
    </source>
</evidence>
<dbReference type="RefSeq" id="WP_106890806.1">
    <property type="nucleotide sequence ID" value="NZ_CP027860.1"/>
</dbReference>
<dbReference type="EMBL" id="CP027860">
    <property type="protein sequence ID" value="AVP96881.1"/>
    <property type="molecule type" value="Genomic_DNA"/>
</dbReference>
<comment type="similarity">
    <text evidence="2">Belongs to the GtrA family.</text>
</comment>
<feature type="domain" description="GtrA/DPMS transmembrane" evidence="7">
    <location>
        <begin position="19"/>
        <end position="134"/>
    </location>
</feature>
<protein>
    <recommendedName>
        <fullName evidence="7">GtrA/DPMS transmembrane domain-containing protein</fullName>
    </recommendedName>
</protein>
<dbReference type="OrthoDB" id="5966606at2"/>
<evidence type="ECO:0000256" key="4">
    <source>
        <dbReference type="ARBA" id="ARBA00022989"/>
    </source>
</evidence>
<keyword evidence="5 6" id="KW-0472">Membrane</keyword>
<dbReference type="Proteomes" id="UP000241074">
    <property type="component" value="Chromosome"/>
</dbReference>
<dbReference type="Pfam" id="PF04138">
    <property type="entry name" value="GtrA_DPMS_TM"/>
    <property type="match status" value="1"/>
</dbReference>
<dbReference type="AlphaFoldDB" id="A0A2P1PPW2"/>
<keyword evidence="3 6" id="KW-0812">Transmembrane</keyword>
<organism evidence="8 9">
    <name type="scientific">Ahniella affigens</name>
    <dbReference type="NCBI Taxonomy" id="2021234"/>
    <lineage>
        <taxon>Bacteria</taxon>
        <taxon>Pseudomonadati</taxon>
        <taxon>Pseudomonadota</taxon>
        <taxon>Gammaproteobacteria</taxon>
        <taxon>Lysobacterales</taxon>
        <taxon>Rhodanobacteraceae</taxon>
        <taxon>Ahniella</taxon>
    </lineage>
</organism>
<keyword evidence="4 6" id="KW-1133">Transmembrane helix</keyword>
<proteinExistence type="inferred from homology"/>
<feature type="transmembrane region" description="Helical" evidence="6">
    <location>
        <begin position="85"/>
        <end position="106"/>
    </location>
</feature>
<evidence type="ECO:0000313" key="8">
    <source>
        <dbReference type="EMBL" id="AVP96881.1"/>
    </source>
</evidence>
<feature type="transmembrane region" description="Helical" evidence="6">
    <location>
        <begin position="112"/>
        <end position="134"/>
    </location>
</feature>
<reference evidence="8 9" key="1">
    <citation type="submission" date="2018-03" db="EMBL/GenBank/DDBJ databases">
        <title>Ahniella affigens gen. nov., sp. nov., a gammaproteobacterium isolated from sandy soil near a stream.</title>
        <authorList>
            <person name="Ko Y."/>
            <person name="Kim J.-H."/>
        </authorList>
    </citation>
    <scope>NUCLEOTIDE SEQUENCE [LARGE SCALE GENOMIC DNA]</scope>
    <source>
        <strain evidence="8 9">D13</strain>
    </source>
</reference>
<evidence type="ECO:0000256" key="1">
    <source>
        <dbReference type="ARBA" id="ARBA00004141"/>
    </source>
</evidence>
<accession>A0A2P1PPW2</accession>
<gene>
    <name evidence="8" type="ORF">C7S18_06560</name>
</gene>
<comment type="subcellular location">
    <subcellularLocation>
        <location evidence="1">Membrane</location>
        <topology evidence="1">Multi-pass membrane protein</topology>
    </subcellularLocation>
</comment>
<dbReference type="GO" id="GO:0005886">
    <property type="term" value="C:plasma membrane"/>
    <property type="evidence" value="ECO:0007669"/>
    <property type="project" value="TreeGrafter"/>
</dbReference>
<dbReference type="KEGG" id="xba:C7S18_06560"/>
<evidence type="ECO:0000259" key="7">
    <source>
        <dbReference type="Pfam" id="PF04138"/>
    </source>
</evidence>
<dbReference type="InterPro" id="IPR051401">
    <property type="entry name" value="GtrA_CellWall_Glycosyl"/>
</dbReference>
<evidence type="ECO:0000256" key="3">
    <source>
        <dbReference type="ARBA" id="ARBA00022692"/>
    </source>
</evidence>
<dbReference type="GO" id="GO:0000271">
    <property type="term" value="P:polysaccharide biosynthetic process"/>
    <property type="evidence" value="ECO:0007669"/>
    <property type="project" value="InterPro"/>
</dbReference>
<evidence type="ECO:0000256" key="2">
    <source>
        <dbReference type="ARBA" id="ARBA00009399"/>
    </source>
</evidence>
<evidence type="ECO:0000256" key="5">
    <source>
        <dbReference type="ARBA" id="ARBA00023136"/>
    </source>
</evidence>
<sequence>MDALQKRWQRVPFREVLTYLLIGGTQFVLDWALFSLLHWLGMPASPANLLGRATAALLGFYLNGRFTFAEPGGQKLGGARFGRFVLAWILMTVLSTVLVQAVVWLWPGPMVYLAKPAIEILLAFLNFFVLKWFVYR</sequence>
<evidence type="ECO:0000313" key="9">
    <source>
        <dbReference type="Proteomes" id="UP000241074"/>
    </source>
</evidence>
<dbReference type="PANTHER" id="PTHR38459">
    <property type="entry name" value="PROPHAGE BACTOPRENOL-LINKED GLUCOSE TRANSLOCASE HOMOLOG"/>
    <property type="match status" value="1"/>
</dbReference>
<keyword evidence="9" id="KW-1185">Reference proteome</keyword>
<dbReference type="InterPro" id="IPR007267">
    <property type="entry name" value="GtrA_DPMS_TM"/>
</dbReference>
<dbReference type="PANTHER" id="PTHR38459:SF1">
    <property type="entry name" value="PROPHAGE BACTOPRENOL-LINKED GLUCOSE TRANSLOCASE HOMOLOG"/>
    <property type="match status" value="1"/>
</dbReference>
<name>A0A2P1PPW2_9GAMM</name>
<reference evidence="8 9" key="2">
    <citation type="submission" date="2018-03" db="EMBL/GenBank/DDBJ databases">
        <authorList>
            <person name="Keele B.F."/>
        </authorList>
    </citation>
    <scope>NUCLEOTIDE SEQUENCE [LARGE SCALE GENOMIC DNA]</scope>
    <source>
        <strain evidence="8 9">D13</strain>
    </source>
</reference>